<evidence type="ECO:0000256" key="1">
    <source>
        <dbReference type="ARBA" id="ARBA00022801"/>
    </source>
</evidence>
<dbReference type="EMBL" id="JAFBDR010000004">
    <property type="protein sequence ID" value="MBM7570567.1"/>
    <property type="molecule type" value="Genomic_DNA"/>
</dbReference>
<dbReference type="PANTHER" id="PTHR48081:SF8">
    <property type="entry name" value="ALPHA_BETA HYDROLASE FOLD-3 DOMAIN-CONTAINING PROTEIN-RELATED"/>
    <property type="match status" value="1"/>
</dbReference>
<proteinExistence type="predicted"/>
<reference evidence="3 4" key="1">
    <citation type="submission" date="2021-01" db="EMBL/GenBank/DDBJ databases">
        <title>Genomic Encyclopedia of Type Strains, Phase IV (KMG-IV): sequencing the most valuable type-strain genomes for metagenomic binning, comparative biology and taxonomic classification.</title>
        <authorList>
            <person name="Goeker M."/>
        </authorList>
    </citation>
    <scope>NUCLEOTIDE SEQUENCE [LARGE SCALE GENOMIC DNA]</scope>
    <source>
        <strain evidence="3 4">DSM 23711</strain>
    </source>
</reference>
<evidence type="ECO:0000259" key="2">
    <source>
        <dbReference type="Pfam" id="PF07859"/>
    </source>
</evidence>
<organism evidence="3 4">
    <name type="scientific">Aquibacillus albus</name>
    <dbReference type="NCBI Taxonomy" id="1168171"/>
    <lineage>
        <taxon>Bacteria</taxon>
        <taxon>Bacillati</taxon>
        <taxon>Bacillota</taxon>
        <taxon>Bacilli</taxon>
        <taxon>Bacillales</taxon>
        <taxon>Bacillaceae</taxon>
        <taxon>Aquibacillus</taxon>
    </lineage>
</organism>
<accession>A0ABS2MXG3</accession>
<evidence type="ECO:0000313" key="4">
    <source>
        <dbReference type="Proteomes" id="UP001296943"/>
    </source>
</evidence>
<comment type="caution">
    <text evidence="3">The sequence shown here is derived from an EMBL/GenBank/DDBJ whole genome shotgun (WGS) entry which is preliminary data.</text>
</comment>
<dbReference type="PANTHER" id="PTHR48081">
    <property type="entry name" value="AB HYDROLASE SUPERFAMILY PROTEIN C4A8.06C"/>
    <property type="match status" value="1"/>
</dbReference>
<dbReference type="Proteomes" id="UP001296943">
    <property type="component" value="Unassembled WGS sequence"/>
</dbReference>
<feature type="domain" description="Alpha/beta hydrolase fold-3" evidence="2">
    <location>
        <begin position="119"/>
        <end position="339"/>
    </location>
</feature>
<dbReference type="Pfam" id="PF07859">
    <property type="entry name" value="Abhydrolase_3"/>
    <property type="match status" value="1"/>
</dbReference>
<evidence type="ECO:0000313" key="3">
    <source>
        <dbReference type="EMBL" id="MBM7570567.1"/>
    </source>
</evidence>
<gene>
    <name evidence="3" type="ORF">JOC48_001045</name>
</gene>
<dbReference type="InterPro" id="IPR029058">
    <property type="entry name" value="AB_hydrolase_fold"/>
</dbReference>
<name>A0ABS2MXG3_9BACI</name>
<protein>
    <submittedName>
        <fullName evidence="3">Acetyl esterase/lipase</fullName>
    </submittedName>
</protein>
<dbReference type="SUPFAM" id="SSF53474">
    <property type="entry name" value="alpha/beta-Hydrolases"/>
    <property type="match status" value="1"/>
</dbReference>
<sequence>MNYSEILDALAKQNNLMEEEGANIIFKRSPELNKGELDPLVLAEKRKEESEDNPFDVPQDDLLDPAKLAIELRKRMGSPNIDLSTNIMESDDAFENEGSTINFHIYKPEDQKDHLLPAFVFFHGGGFFGGTPGVVANACKGIAEKTPAVVINVDYRLAPEYPAPAAIHDAYEAVKWVSRNTSKLGIDPTKIIVGGDSAGGNLAIAASKLDREKGSNLIGMQALLYPAVCIDPEKSVDFAWPAETYHPHPTFKPKLQESLVGFSGSMYLIKDVYVKDEDPSDPIFSPIFEAELSQMPATFLAIAEFDYLRPSEEKYAAKLREAEVPVTSICYEGMEHAFIDKYGIYPQAEDCVNEIVKMIHSVFELAN</sequence>
<keyword evidence="1" id="KW-0378">Hydrolase</keyword>
<dbReference type="Gene3D" id="3.40.50.1820">
    <property type="entry name" value="alpha/beta hydrolase"/>
    <property type="match status" value="1"/>
</dbReference>
<dbReference type="InterPro" id="IPR050300">
    <property type="entry name" value="GDXG_lipolytic_enzyme"/>
</dbReference>
<dbReference type="RefSeq" id="WP_204497994.1">
    <property type="nucleotide sequence ID" value="NZ_JAFBDR010000004.1"/>
</dbReference>
<keyword evidence="4" id="KW-1185">Reference proteome</keyword>
<dbReference type="InterPro" id="IPR013094">
    <property type="entry name" value="AB_hydrolase_3"/>
</dbReference>